<dbReference type="InterPro" id="IPR011600">
    <property type="entry name" value="Pept_C14_caspase"/>
</dbReference>
<proteinExistence type="predicted"/>
<accession>A0ABZ0IVP8</accession>
<name>A0ABZ0IVP8_9BACT</name>
<dbReference type="EMBL" id="CP136051">
    <property type="protein sequence ID" value="WOK08454.1"/>
    <property type="molecule type" value="Genomic_DNA"/>
</dbReference>
<sequence>MKTKTLISLTLLLVAYCQLAAQVVVDRTNKVALDFTKPIKATVLPEINWVLPRLEYTNSEANKVDIKANVSSKVPLKKVTLSVLTSLDEEPMASVDVPLISPTSAEFEKSMYLGDGQNYVRITAENVDGGIVSDDRSVIVGMDALKDAIAIDRKDYAVLFATDKYDNWSDLTNPIYDAKAIGKELEERYGFEVRIVENASQDLVFNTLREYAQKSYKPQDQLFVFFAGHGQYDETFGEGFVVARNSIANDPGKNSYISHSRLRNIIDNVKCQHIMLVMDVCFGGTFDPVLASSRSIYEEMDNSEFIVKKLSLRTRKYLTSGSKEYVSDGTPGSHSPFAVRMLEALKTSGGGDRLLTITEVNVYMQKLQTTPRFGSFGADDQGSEFMFIAR</sequence>
<gene>
    <name evidence="3" type="ORF">RT717_07360</name>
</gene>
<feature type="chain" id="PRO_5045348365" evidence="1">
    <location>
        <begin position="21"/>
        <end position="390"/>
    </location>
</feature>
<feature type="domain" description="Caspase family p20" evidence="2">
    <location>
        <begin position="183"/>
        <end position="274"/>
    </location>
</feature>
<dbReference type="RefSeq" id="WP_317491094.1">
    <property type="nucleotide sequence ID" value="NZ_CP136051.1"/>
</dbReference>
<dbReference type="Proteomes" id="UP001302349">
    <property type="component" value="Chromosome"/>
</dbReference>
<protein>
    <submittedName>
        <fullName evidence="3">Caspase family protein</fullName>
    </submittedName>
</protein>
<dbReference type="PROSITE" id="PS50208">
    <property type="entry name" value="CASPASE_P20"/>
    <property type="match status" value="1"/>
</dbReference>
<organism evidence="3 4">
    <name type="scientific">Imperialibacter roseus</name>
    <dbReference type="NCBI Taxonomy" id="1324217"/>
    <lineage>
        <taxon>Bacteria</taxon>
        <taxon>Pseudomonadati</taxon>
        <taxon>Bacteroidota</taxon>
        <taxon>Cytophagia</taxon>
        <taxon>Cytophagales</taxon>
        <taxon>Flammeovirgaceae</taxon>
        <taxon>Imperialibacter</taxon>
    </lineage>
</organism>
<dbReference type="Pfam" id="PF00656">
    <property type="entry name" value="Peptidase_C14"/>
    <property type="match status" value="1"/>
</dbReference>
<evidence type="ECO:0000313" key="4">
    <source>
        <dbReference type="Proteomes" id="UP001302349"/>
    </source>
</evidence>
<evidence type="ECO:0000313" key="3">
    <source>
        <dbReference type="EMBL" id="WOK08454.1"/>
    </source>
</evidence>
<keyword evidence="1" id="KW-0732">Signal</keyword>
<dbReference type="SUPFAM" id="SSF52129">
    <property type="entry name" value="Caspase-like"/>
    <property type="match status" value="1"/>
</dbReference>
<evidence type="ECO:0000259" key="2">
    <source>
        <dbReference type="PROSITE" id="PS50208"/>
    </source>
</evidence>
<dbReference type="InterPro" id="IPR029030">
    <property type="entry name" value="Caspase-like_dom_sf"/>
</dbReference>
<dbReference type="InterPro" id="IPR001309">
    <property type="entry name" value="Pept_C14_p20"/>
</dbReference>
<reference evidence="3 4" key="1">
    <citation type="journal article" date="2023" name="Microbiol. Resour. Announc.">
        <title>Complete Genome Sequence of Imperialibacter roseus strain P4T.</title>
        <authorList>
            <person name="Tizabi D.R."/>
            <person name="Bachvaroff T."/>
            <person name="Hill R.T."/>
        </authorList>
    </citation>
    <scope>NUCLEOTIDE SEQUENCE [LARGE SCALE GENOMIC DNA]</scope>
    <source>
        <strain evidence="3 4">P4T</strain>
    </source>
</reference>
<feature type="signal peptide" evidence="1">
    <location>
        <begin position="1"/>
        <end position="20"/>
    </location>
</feature>
<dbReference type="Gene3D" id="3.40.50.1460">
    <property type="match status" value="1"/>
</dbReference>
<evidence type="ECO:0000256" key="1">
    <source>
        <dbReference type="SAM" id="SignalP"/>
    </source>
</evidence>
<keyword evidence="4" id="KW-1185">Reference proteome</keyword>